<dbReference type="Pfam" id="PF13091">
    <property type="entry name" value="PLDc_2"/>
    <property type="match status" value="1"/>
</dbReference>
<dbReference type="AlphaFoldDB" id="A0A4U1JIW8"/>
<evidence type="ECO:0000259" key="2">
    <source>
        <dbReference type="PROSITE" id="PS50035"/>
    </source>
</evidence>
<dbReference type="GO" id="GO:0006793">
    <property type="term" value="P:phosphorus metabolic process"/>
    <property type="evidence" value="ECO:0007669"/>
    <property type="project" value="UniProtKB-ARBA"/>
</dbReference>
<comment type="caution">
    <text evidence="3">The sequence shown here is derived from an EMBL/GenBank/DDBJ whole genome shotgun (WGS) entry which is preliminary data.</text>
</comment>
<dbReference type="EMBL" id="SSMQ01000002">
    <property type="protein sequence ID" value="TKD12646.1"/>
    <property type="molecule type" value="Genomic_DNA"/>
</dbReference>
<dbReference type="Gene3D" id="3.10.590.10">
    <property type="entry name" value="ph1033 like domains"/>
    <property type="match status" value="1"/>
</dbReference>
<reference evidence="3 4" key="1">
    <citation type="submission" date="2019-04" db="EMBL/GenBank/DDBJ databases">
        <authorList>
            <person name="Li Y."/>
            <person name="Wang J."/>
        </authorList>
    </citation>
    <scope>NUCLEOTIDE SEQUENCE [LARGE SCALE GENOMIC DNA]</scope>
    <source>
        <strain evidence="3 4">DSM 14668</strain>
    </source>
</reference>
<dbReference type="PROSITE" id="PS50035">
    <property type="entry name" value="PLD"/>
    <property type="match status" value="1"/>
</dbReference>
<evidence type="ECO:0000313" key="4">
    <source>
        <dbReference type="Proteomes" id="UP000309215"/>
    </source>
</evidence>
<name>A0A4U1JIW8_9BACT</name>
<keyword evidence="1" id="KW-0175">Coiled coil</keyword>
<organism evidence="3 4">
    <name type="scientific">Polyangium fumosum</name>
    <dbReference type="NCBI Taxonomy" id="889272"/>
    <lineage>
        <taxon>Bacteria</taxon>
        <taxon>Pseudomonadati</taxon>
        <taxon>Myxococcota</taxon>
        <taxon>Polyangia</taxon>
        <taxon>Polyangiales</taxon>
        <taxon>Polyangiaceae</taxon>
        <taxon>Polyangium</taxon>
    </lineage>
</organism>
<dbReference type="InterPro" id="IPR001736">
    <property type="entry name" value="PLipase_D/transphosphatidylase"/>
</dbReference>
<sequence>MDTRWCPSRKEGDLMGAAAARVLGDAKEFGKSLIEDLKAARSMSVAVAFAKESALEAVDVEGFCRTGRSLKLLAGTDFALTELTLLRRLGRTERADCRVYHSIGRNRVFHPKLYVLDKDASRVVYVGSSNFTFGGLAGNIEANVRLEGPADAPEIRDATDLFRALFDSEFATALSDDFEQRYQELQRNLRAVQRYPTVVENAQQMVVAESLLVGAYRAQKSNQRWLLVVSPENFATCMQHGVWGRMREQEIRAYSRGDVFFMHVTGGRGLAAFGMFVEEPYHDDTPLWSSDPRGVFPWRVKIHPFAVLTGGLTTKQVLAPLRAGARPNWFHGFIQQSHTLQDQDFAALKGAFEVAARTQIVAPG</sequence>
<dbReference type="Proteomes" id="UP000309215">
    <property type="component" value="Unassembled WGS sequence"/>
</dbReference>
<dbReference type="InterPro" id="IPR015947">
    <property type="entry name" value="PUA-like_sf"/>
</dbReference>
<dbReference type="InterPro" id="IPR025202">
    <property type="entry name" value="PLD-like_dom"/>
</dbReference>
<keyword evidence="4" id="KW-1185">Reference proteome</keyword>
<accession>A0A4U1JIW8</accession>
<dbReference type="OrthoDB" id="5493234at2"/>
<evidence type="ECO:0000313" key="3">
    <source>
        <dbReference type="EMBL" id="TKD12646.1"/>
    </source>
</evidence>
<feature type="domain" description="PLD phosphodiesterase" evidence="2">
    <location>
        <begin position="105"/>
        <end position="135"/>
    </location>
</feature>
<feature type="coiled-coil region" evidence="1">
    <location>
        <begin position="168"/>
        <end position="195"/>
    </location>
</feature>
<protein>
    <recommendedName>
        <fullName evidence="2">PLD phosphodiesterase domain-containing protein</fullName>
    </recommendedName>
</protein>
<proteinExistence type="predicted"/>
<dbReference type="Gene3D" id="3.30.870.10">
    <property type="entry name" value="Endonuclease Chain A"/>
    <property type="match status" value="1"/>
</dbReference>
<dbReference type="GO" id="GO:0003824">
    <property type="term" value="F:catalytic activity"/>
    <property type="evidence" value="ECO:0007669"/>
    <property type="project" value="InterPro"/>
</dbReference>
<evidence type="ECO:0000256" key="1">
    <source>
        <dbReference type="SAM" id="Coils"/>
    </source>
</evidence>
<dbReference type="SUPFAM" id="SSF56024">
    <property type="entry name" value="Phospholipase D/nuclease"/>
    <property type="match status" value="1"/>
</dbReference>
<dbReference type="SUPFAM" id="SSF88697">
    <property type="entry name" value="PUA domain-like"/>
    <property type="match status" value="1"/>
</dbReference>
<gene>
    <name evidence="3" type="ORF">E8A74_02515</name>
</gene>
<dbReference type="CDD" id="cd09117">
    <property type="entry name" value="PLDc_Bfil_DEXD_like"/>
    <property type="match status" value="1"/>
</dbReference>